<dbReference type="Gene3D" id="3.40.50.150">
    <property type="entry name" value="Vaccinia Virus protein VP39"/>
    <property type="match status" value="1"/>
</dbReference>
<evidence type="ECO:0000313" key="1">
    <source>
        <dbReference type="EMBL" id="RUT00250.1"/>
    </source>
</evidence>
<dbReference type="Proteomes" id="UP000271624">
    <property type="component" value="Unassembled WGS sequence"/>
</dbReference>
<sequence length="209" mass="23717">MKTYEDLNKDQEFYLGDLFTLERYRQFARHLPNHAKNVLDVGCHIGRGGKEIKSIRKDLILYGLDCVQDFLDKIPTDVYSHKIYVESTLNISLENSSMDAIVAGEFIEHLYPQDVDKTLREFFRLLKPGGSVLLTTPNPNYLVLKLTGKGVIGGPHVSEHYISNLRKQLKEIGFSKVKFLGSGKVSRIFGENFPLLLMYGSYLAIASKD</sequence>
<name>A0A433V2D6_9CYAN</name>
<gene>
    <name evidence="1" type="ORF">DSM106972_076980</name>
</gene>
<keyword evidence="2" id="KW-1185">Reference proteome</keyword>
<dbReference type="InterPro" id="IPR029063">
    <property type="entry name" value="SAM-dependent_MTases_sf"/>
</dbReference>
<protein>
    <recommendedName>
        <fullName evidence="3">Methyltransferase type 11 domain-containing protein</fullName>
    </recommendedName>
</protein>
<evidence type="ECO:0008006" key="3">
    <source>
        <dbReference type="Google" id="ProtNLM"/>
    </source>
</evidence>
<accession>A0A433V2D6</accession>
<dbReference type="AlphaFoldDB" id="A0A433V2D6"/>
<proteinExistence type="predicted"/>
<organism evidence="1 2">
    <name type="scientific">Dulcicalothrix desertica PCC 7102</name>
    <dbReference type="NCBI Taxonomy" id="232991"/>
    <lineage>
        <taxon>Bacteria</taxon>
        <taxon>Bacillati</taxon>
        <taxon>Cyanobacteriota</taxon>
        <taxon>Cyanophyceae</taxon>
        <taxon>Nostocales</taxon>
        <taxon>Calotrichaceae</taxon>
        <taxon>Dulcicalothrix</taxon>
    </lineage>
</organism>
<reference evidence="1" key="1">
    <citation type="submission" date="2018-12" db="EMBL/GenBank/DDBJ databases">
        <authorList>
            <person name="Will S."/>
            <person name="Neumann-Schaal M."/>
            <person name="Henke P."/>
        </authorList>
    </citation>
    <scope>NUCLEOTIDE SEQUENCE</scope>
    <source>
        <strain evidence="1">PCC 7102</strain>
    </source>
</reference>
<evidence type="ECO:0000313" key="2">
    <source>
        <dbReference type="Proteomes" id="UP000271624"/>
    </source>
</evidence>
<dbReference type="CDD" id="cd02440">
    <property type="entry name" value="AdoMet_MTases"/>
    <property type="match status" value="1"/>
</dbReference>
<dbReference type="EMBL" id="RSCL01000025">
    <property type="protein sequence ID" value="RUT00250.1"/>
    <property type="molecule type" value="Genomic_DNA"/>
</dbReference>
<comment type="caution">
    <text evidence="1">The sequence shown here is derived from an EMBL/GenBank/DDBJ whole genome shotgun (WGS) entry which is preliminary data.</text>
</comment>
<dbReference type="PANTHER" id="PTHR42912">
    <property type="entry name" value="METHYLTRANSFERASE"/>
    <property type="match status" value="1"/>
</dbReference>
<dbReference type="Pfam" id="PF13489">
    <property type="entry name" value="Methyltransf_23"/>
    <property type="match status" value="1"/>
</dbReference>
<reference evidence="1" key="2">
    <citation type="journal article" date="2019" name="Genome Biol. Evol.">
        <title>Day and night: Metabolic profiles and evolutionary relationships of six axenic non-marine cyanobacteria.</title>
        <authorList>
            <person name="Will S.E."/>
            <person name="Henke P."/>
            <person name="Boedeker C."/>
            <person name="Huang S."/>
            <person name="Brinkmann H."/>
            <person name="Rohde M."/>
            <person name="Jarek M."/>
            <person name="Friedl T."/>
            <person name="Seufert S."/>
            <person name="Schumacher M."/>
            <person name="Overmann J."/>
            <person name="Neumann-Schaal M."/>
            <person name="Petersen J."/>
        </authorList>
    </citation>
    <scope>NUCLEOTIDE SEQUENCE [LARGE SCALE GENOMIC DNA]</scope>
    <source>
        <strain evidence="1">PCC 7102</strain>
    </source>
</reference>
<dbReference type="GO" id="GO:0008168">
    <property type="term" value="F:methyltransferase activity"/>
    <property type="evidence" value="ECO:0007669"/>
    <property type="project" value="TreeGrafter"/>
</dbReference>
<dbReference type="RefSeq" id="WP_127085776.1">
    <property type="nucleotide sequence ID" value="NZ_RSCL01000025.1"/>
</dbReference>
<dbReference type="InterPro" id="IPR050508">
    <property type="entry name" value="Methyltransf_Superfamily"/>
</dbReference>
<dbReference type="OrthoDB" id="9790457at2"/>
<dbReference type="SUPFAM" id="SSF53335">
    <property type="entry name" value="S-adenosyl-L-methionine-dependent methyltransferases"/>
    <property type="match status" value="1"/>
</dbReference>